<keyword evidence="7" id="KW-0067">ATP-binding</keyword>
<dbReference type="Gene3D" id="3.30.450.20">
    <property type="entry name" value="PAS domain"/>
    <property type="match status" value="1"/>
</dbReference>
<gene>
    <name evidence="9" type="ORF">H0241_13355</name>
</gene>
<evidence type="ECO:0000256" key="4">
    <source>
        <dbReference type="ARBA" id="ARBA00022679"/>
    </source>
</evidence>
<dbReference type="Proteomes" id="UP000558284">
    <property type="component" value="Unassembled WGS sequence"/>
</dbReference>
<proteinExistence type="predicted"/>
<evidence type="ECO:0000256" key="1">
    <source>
        <dbReference type="ARBA" id="ARBA00000085"/>
    </source>
</evidence>
<evidence type="ECO:0000256" key="2">
    <source>
        <dbReference type="ARBA" id="ARBA00012438"/>
    </source>
</evidence>
<evidence type="ECO:0000259" key="8">
    <source>
        <dbReference type="SMART" id="SM00911"/>
    </source>
</evidence>
<name>A0A838B302_9HYPH</name>
<dbReference type="SUPFAM" id="SSF55785">
    <property type="entry name" value="PYP-like sensor domain (PAS domain)"/>
    <property type="match status" value="1"/>
</dbReference>
<dbReference type="EC" id="2.7.13.3" evidence="2"/>
<dbReference type="AlphaFoldDB" id="A0A838B302"/>
<keyword evidence="6 9" id="KW-0418">Kinase</keyword>
<dbReference type="GO" id="GO:0005524">
    <property type="term" value="F:ATP binding"/>
    <property type="evidence" value="ECO:0007669"/>
    <property type="project" value="UniProtKB-KW"/>
</dbReference>
<evidence type="ECO:0000313" key="9">
    <source>
        <dbReference type="EMBL" id="MBA1141238.1"/>
    </source>
</evidence>
<evidence type="ECO:0000256" key="6">
    <source>
        <dbReference type="ARBA" id="ARBA00022777"/>
    </source>
</evidence>
<accession>A0A838B302</accession>
<dbReference type="InterPro" id="IPR011102">
    <property type="entry name" value="Sig_transdc_His_kinase_HWE"/>
</dbReference>
<evidence type="ECO:0000313" key="10">
    <source>
        <dbReference type="Proteomes" id="UP000558284"/>
    </source>
</evidence>
<evidence type="ECO:0000256" key="5">
    <source>
        <dbReference type="ARBA" id="ARBA00022741"/>
    </source>
</evidence>
<dbReference type="PANTHER" id="PTHR41523">
    <property type="entry name" value="TWO-COMPONENT SYSTEM SENSOR PROTEIN"/>
    <property type="match status" value="1"/>
</dbReference>
<comment type="caution">
    <text evidence="9">The sequence shown here is derived from an EMBL/GenBank/DDBJ whole genome shotgun (WGS) entry which is preliminary data.</text>
</comment>
<evidence type="ECO:0000256" key="3">
    <source>
        <dbReference type="ARBA" id="ARBA00022553"/>
    </source>
</evidence>
<dbReference type="InterPro" id="IPR035965">
    <property type="entry name" value="PAS-like_dom_sf"/>
</dbReference>
<keyword evidence="3" id="KW-0597">Phosphoprotein</keyword>
<keyword evidence="4" id="KW-0808">Transferase</keyword>
<dbReference type="SMART" id="SM00911">
    <property type="entry name" value="HWE_HK"/>
    <property type="match status" value="1"/>
</dbReference>
<feature type="domain" description="Signal transduction histidine kinase HWE region" evidence="8">
    <location>
        <begin position="151"/>
        <end position="233"/>
    </location>
</feature>
<sequence>MRSRGGETSDNGRSDEVIALHPAESGMQLGRALLHALHNAGISVLYQDREMKTVWARNMREPWASDSADSSGILPAAQVEHIDTAKRRVIASGNPEHVELSVPATDGIRWFQVWVDADHGDRGDVQGVVTTMVETTEQKRREQTLKTLLREVSHRSKNLLAIIQSIATQTGRYSETSDDFLTRFRGRLQSLASSQDLVTSSNWRGAALRELVRGQVVRYGADPTQSLRFNGVNPYLNPNAALHIGLAMHELAVNSFSYGALARPDGFVEVTAKLSSVTEAVDKPALSLTWVEAIVANDNRPTEKRFGSVALERVVPASLNGTATLEITGDRLEYRLVVPHGNFETE</sequence>
<dbReference type="RefSeq" id="WP_181058061.1">
    <property type="nucleotide sequence ID" value="NZ_JACDTY010000005.1"/>
</dbReference>
<dbReference type="EMBL" id="JACDTY010000005">
    <property type="protein sequence ID" value="MBA1141238.1"/>
    <property type="molecule type" value="Genomic_DNA"/>
</dbReference>
<dbReference type="Pfam" id="PF07536">
    <property type="entry name" value="HWE_HK"/>
    <property type="match status" value="1"/>
</dbReference>
<organism evidence="9 10">
    <name type="scientific">Mesorhizobium neociceri</name>
    <dbReference type="NCBI Taxonomy" id="1307853"/>
    <lineage>
        <taxon>Bacteria</taxon>
        <taxon>Pseudomonadati</taxon>
        <taxon>Pseudomonadota</taxon>
        <taxon>Alphaproteobacteria</taxon>
        <taxon>Hyphomicrobiales</taxon>
        <taxon>Phyllobacteriaceae</taxon>
        <taxon>Mesorhizobium</taxon>
    </lineage>
</organism>
<dbReference type="PANTHER" id="PTHR41523:SF7">
    <property type="entry name" value="HISTIDINE KINASE"/>
    <property type="match status" value="1"/>
</dbReference>
<reference evidence="9 10" key="1">
    <citation type="submission" date="2020-07" db="EMBL/GenBank/DDBJ databases">
        <title>Definition of the novel symbiovar canariense within Mesorhizobium novociceri, a new species of genus Mesorhizobium nodulating Cicer canariense in the Caldera de Taburiente National Park (La Palma, Canary Islands).</title>
        <authorList>
            <person name="Leon-Barrios M."/>
            <person name="Perez-Yepez J."/>
            <person name="Flores-Felix J.D."/>
            <person name="Ramirez-Baena M.H."/>
            <person name="Pulido-Suarez L."/>
            <person name="Igual J.M."/>
            <person name="Velazquez E."/>
            <person name="Peix A."/>
        </authorList>
    </citation>
    <scope>NUCLEOTIDE SEQUENCE [LARGE SCALE GENOMIC DNA]</scope>
    <source>
        <strain evidence="9 10">CCANP35</strain>
    </source>
</reference>
<keyword evidence="5" id="KW-0547">Nucleotide-binding</keyword>
<protein>
    <recommendedName>
        <fullName evidence="2">histidine kinase</fullName>
        <ecNumber evidence="2">2.7.13.3</ecNumber>
    </recommendedName>
</protein>
<keyword evidence="10" id="KW-1185">Reference proteome</keyword>
<evidence type="ECO:0000256" key="7">
    <source>
        <dbReference type="ARBA" id="ARBA00022840"/>
    </source>
</evidence>
<dbReference type="GO" id="GO:0004673">
    <property type="term" value="F:protein histidine kinase activity"/>
    <property type="evidence" value="ECO:0007669"/>
    <property type="project" value="UniProtKB-EC"/>
</dbReference>
<comment type="catalytic activity">
    <reaction evidence="1">
        <text>ATP + protein L-histidine = ADP + protein N-phospho-L-histidine.</text>
        <dbReference type="EC" id="2.7.13.3"/>
    </reaction>
</comment>